<keyword evidence="2" id="KW-1185">Reference proteome</keyword>
<comment type="caution">
    <text evidence="1">The sequence shown here is derived from an EMBL/GenBank/DDBJ whole genome shotgun (WGS) entry which is preliminary data.</text>
</comment>
<evidence type="ECO:0000313" key="1">
    <source>
        <dbReference type="EMBL" id="KAH6937873.1"/>
    </source>
</evidence>
<evidence type="ECO:0000313" key="2">
    <source>
        <dbReference type="Proteomes" id="UP000821845"/>
    </source>
</evidence>
<dbReference type="EMBL" id="CM023482">
    <property type="protein sequence ID" value="KAH6937873.1"/>
    <property type="molecule type" value="Genomic_DNA"/>
</dbReference>
<protein>
    <submittedName>
        <fullName evidence="1">Uncharacterized protein</fullName>
    </submittedName>
</protein>
<name>A0ACB7SSP8_HYAAI</name>
<accession>A0ACB7SSP8</accession>
<dbReference type="Proteomes" id="UP000821845">
    <property type="component" value="Chromosome 2"/>
</dbReference>
<sequence>MLAQKLLSESTVPRPSRAQNVSWLWTRLTRSPAPRRRAQHPAGNASDAAANARRLMLEEELTWAATSRRRIGGSRGFVYPSRLCRRGGVKGAFIYYTWRTRQLVWPSCMLMTAEAAAAAAAGTANEKVRVDEEV</sequence>
<proteinExistence type="predicted"/>
<organism evidence="1 2">
    <name type="scientific">Hyalomma asiaticum</name>
    <name type="common">Tick</name>
    <dbReference type="NCBI Taxonomy" id="266040"/>
    <lineage>
        <taxon>Eukaryota</taxon>
        <taxon>Metazoa</taxon>
        <taxon>Ecdysozoa</taxon>
        <taxon>Arthropoda</taxon>
        <taxon>Chelicerata</taxon>
        <taxon>Arachnida</taxon>
        <taxon>Acari</taxon>
        <taxon>Parasitiformes</taxon>
        <taxon>Ixodida</taxon>
        <taxon>Ixodoidea</taxon>
        <taxon>Ixodidae</taxon>
        <taxon>Hyalomminae</taxon>
        <taxon>Hyalomma</taxon>
    </lineage>
</organism>
<reference evidence="1" key="1">
    <citation type="submission" date="2020-05" db="EMBL/GenBank/DDBJ databases">
        <title>Large-scale comparative analyses of tick genomes elucidate their genetic diversity and vector capacities.</title>
        <authorList>
            <person name="Jia N."/>
            <person name="Wang J."/>
            <person name="Shi W."/>
            <person name="Du L."/>
            <person name="Sun Y."/>
            <person name="Zhan W."/>
            <person name="Jiang J."/>
            <person name="Wang Q."/>
            <person name="Zhang B."/>
            <person name="Ji P."/>
            <person name="Sakyi L.B."/>
            <person name="Cui X."/>
            <person name="Yuan T."/>
            <person name="Jiang B."/>
            <person name="Yang W."/>
            <person name="Lam T.T.-Y."/>
            <person name="Chang Q."/>
            <person name="Ding S."/>
            <person name="Wang X."/>
            <person name="Zhu J."/>
            <person name="Ruan X."/>
            <person name="Zhao L."/>
            <person name="Wei J."/>
            <person name="Que T."/>
            <person name="Du C."/>
            <person name="Cheng J."/>
            <person name="Dai P."/>
            <person name="Han X."/>
            <person name="Huang E."/>
            <person name="Gao Y."/>
            <person name="Liu J."/>
            <person name="Shao H."/>
            <person name="Ye R."/>
            <person name="Li L."/>
            <person name="Wei W."/>
            <person name="Wang X."/>
            <person name="Wang C."/>
            <person name="Yang T."/>
            <person name="Huo Q."/>
            <person name="Li W."/>
            <person name="Guo W."/>
            <person name="Chen H."/>
            <person name="Zhou L."/>
            <person name="Ni X."/>
            <person name="Tian J."/>
            <person name="Zhou Y."/>
            <person name="Sheng Y."/>
            <person name="Liu T."/>
            <person name="Pan Y."/>
            <person name="Xia L."/>
            <person name="Li J."/>
            <person name="Zhao F."/>
            <person name="Cao W."/>
        </authorList>
    </citation>
    <scope>NUCLEOTIDE SEQUENCE</scope>
    <source>
        <strain evidence="1">Hyas-2018</strain>
    </source>
</reference>
<gene>
    <name evidence="1" type="ORF">HPB50_004713</name>
</gene>